<evidence type="ECO:0000313" key="3">
    <source>
        <dbReference type="EMBL" id="MQU15986.1"/>
    </source>
</evidence>
<dbReference type="EMBL" id="WIWP01000019">
    <property type="protein sequence ID" value="MQT26658.1"/>
    <property type="molecule type" value="Genomic_DNA"/>
</dbReference>
<dbReference type="InterPro" id="IPR019658">
    <property type="entry name" value="DUF2515"/>
</dbReference>
<dbReference type="EMBL" id="WIWC01000006">
    <property type="protein sequence ID" value="MQT79635.1"/>
    <property type="molecule type" value="Genomic_DNA"/>
</dbReference>
<evidence type="ECO:0000313" key="5">
    <source>
        <dbReference type="Proteomes" id="UP000437970"/>
    </source>
</evidence>
<dbReference type="RefSeq" id="WP_153377932.1">
    <property type="nucleotide sequence ID" value="NZ_JBITTT010000003.1"/>
</dbReference>
<evidence type="ECO:0000313" key="6">
    <source>
        <dbReference type="Proteomes" id="UP000443000"/>
    </source>
</evidence>
<accession>A0A6A7YV51</accession>
<keyword evidence="7" id="KW-1185">Reference proteome</keyword>
<evidence type="ECO:0000313" key="1">
    <source>
        <dbReference type="EMBL" id="MQT26658.1"/>
    </source>
</evidence>
<dbReference type="Proteomes" id="UP000443000">
    <property type="component" value="Unassembled WGS sequence"/>
</dbReference>
<dbReference type="Pfam" id="PF10720">
    <property type="entry name" value="DUF2515"/>
    <property type="match status" value="1"/>
</dbReference>
<dbReference type="OrthoDB" id="143720at2"/>
<protein>
    <submittedName>
        <fullName evidence="2">Uncharacterized protein</fullName>
    </submittedName>
</protein>
<dbReference type="Proteomes" id="UP000713985">
    <property type="component" value="Unassembled WGS sequence"/>
</dbReference>
<evidence type="ECO:0000313" key="7">
    <source>
        <dbReference type="Proteomes" id="UP000713985"/>
    </source>
</evidence>
<sequence length="382" mass="43375">MTQCFKDHPSDTQILNENTKPLDECETRIMELYGVEMEVTQVPILTCDCLWRIYQREAEEIVAPGGVLIADPIERNRAINAAYARLWLHNSRFQWAGLAAFASKQVGCGLLHAANVTELIEAEHEARQPLRDNRREWGLFTKHNMDDQTILVQKYKATDDLNPMPADWRCNSDEPSVAQNQFQYVNEMMALGNTTLFLDIFPLHAFYKKRGLAELKKCLQNRAAIYGHPKFPVLWLVDPIKLPFGEVYEEILKAFTAIEAGEIAESVKLLAHHEQKNILQPTIYKESRLALLLRANHASFVTDMPSGVAQAIELTLSNKCQRADDDSTIGFSDNPLADLSNVEQRMEFVLRAAKRFNTMLHDHNRSALEQSIKEIAQAGAVQ</sequence>
<reference evidence="5 6" key="1">
    <citation type="submission" date="2019-10" db="EMBL/GenBank/DDBJ databases">
        <title>Evaluation of single-gene subtyping targets for Pseudomonas.</title>
        <authorList>
            <person name="Reichler S.J."/>
            <person name="Orsi R.H."/>
            <person name="Wiedmann M."/>
            <person name="Martin N.H."/>
            <person name="Murphy S.I."/>
        </authorList>
    </citation>
    <scope>NUCLEOTIDE SEQUENCE</scope>
    <source>
        <strain evidence="1 7">FSL R10-0802</strain>
        <strain evidence="3 6">FSL R10-1594</strain>
        <strain evidence="4 5">FSL R10-1984</strain>
        <strain evidence="2">FSL R10-2339</strain>
    </source>
</reference>
<proteinExistence type="predicted"/>
<name>A0A6A7YV51_9PSED</name>
<dbReference type="AlphaFoldDB" id="A0A6A7YV51"/>
<organism evidence="2">
    <name type="scientific">Pseudomonas helleri</name>
    <dbReference type="NCBI Taxonomy" id="1608996"/>
    <lineage>
        <taxon>Bacteria</taxon>
        <taxon>Pseudomonadati</taxon>
        <taxon>Pseudomonadota</taxon>
        <taxon>Gammaproteobacteria</taxon>
        <taxon>Pseudomonadales</taxon>
        <taxon>Pseudomonadaceae</taxon>
        <taxon>Pseudomonas</taxon>
    </lineage>
</organism>
<evidence type="ECO:0000313" key="4">
    <source>
        <dbReference type="EMBL" id="MQU26024.1"/>
    </source>
</evidence>
<gene>
    <name evidence="3" type="ORF">GHN41_05900</name>
    <name evidence="2" type="ORF">GHN86_06080</name>
    <name evidence="1" type="ORF">GHN94_12540</name>
    <name evidence="4" type="ORF">GHO29_05940</name>
</gene>
<dbReference type="EMBL" id="WIVT01000005">
    <property type="protein sequence ID" value="MQU15986.1"/>
    <property type="molecule type" value="Genomic_DNA"/>
</dbReference>
<evidence type="ECO:0000313" key="2">
    <source>
        <dbReference type="EMBL" id="MQT79635.1"/>
    </source>
</evidence>
<dbReference type="EMBL" id="WIVW01000004">
    <property type="protein sequence ID" value="MQU26024.1"/>
    <property type="molecule type" value="Genomic_DNA"/>
</dbReference>
<comment type="caution">
    <text evidence="2">The sequence shown here is derived from an EMBL/GenBank/DDBJ whole genome shotgun (WGS) entry which is preliminary data.</text>
</comment>
<dbReference type="Proteomes" id="UP000437970">
    <property type="component" value="Unassembled WGS sequence"/>
</dbReference>